<evidence type="ECO:0000313" key="3">
    <source>
        <dbReference type="Proteomes" id="UP000199054"/>
    </source>
</evidence>
<gene>
    <name evidence="2" type="ORF">SAMN04489859_100257</name>
</gene>
<dbReference type="AlphaFoldDB" id="A0A1H8EFW7"/>
<keyword evidence="3" id="KW-1185">Reference proteome</keyword>
<proteinExistence type="predicted"/>
<reference evidence="2 3" key="1">
    <citation type="submission" date="2016-10" db="EMBL/GenBank/DDBJ databases">
        <authorList>
            <person name="de Groot N.N."/>
        </authorList>
    </citation>
    <scope>NUCLEOTIDE SEQUENCE [LARGE SCALE GENOMIC DNA]</scope>
    <source>
        <strain evidence="2 3">DSM 8512</strain>
    </source>
</reference>
<protein>
    <submittedName>
        <fullName evidence="2">Type VI secretion system protein ImpF</fullName>
    </submittedName>
</protein>
<dbReference type="SUPFAM" id="SSF160719">
    <property type="entry name" value="gpW/gp25-like"/>
    <property type="match status" value="1"/>
</dbReference>
<evidence type="ECO:0000259" key="1">
    <source>
        <dbReference type="Pfam" id="PF04965"/>
    </source>
</evidence>
<dbReference type="InterPro" id="IPR007048">
    <property type="entry name" value="IraD/Gp25-like"/>
</dbReference>
<dbReference type="PANTHER" id="PTHR38595:SF1">
    <property type="entry name" value="TYPE VI SECRETION SYSTEM COMPONENT TSSE1"/>
    <property type="match status" value="1"/>
</dbReference>
<organism evidence="2 3">
    <name type="scientific">Paracoccus alcaliphilus</name>
    <dbReference type="NCBI Taxonomy" id="34002"/>
    <lineage>
        <taxon>Bacteria</taxon>
        <taxon>Pseudomonadati</taxon>
        <taxon>Pseudomonadota</taxon>
        <taxon>Alphaproteobacteria</taxon>
        <taxon>Rhodobacterales</taxon>
        <taxon>Paracoccaceae</taxon>
        <taxon>Paracoccus</taxon>
    </lineage>
</organism>
<dbReference type="PANTHER" id="PTHR38595">
    <property type="entry name" value="CYTOPLASMIC PROTEIN-RELATED"/>
    <property type="match status" value="1"/>
</dbReference>
<dbReference type="InterPro" id="IPR017737">
    <property type="entry name" value="TssE1-like"/>
</dbReference>
<dbReference type="STRING" id="34002.SAMN04489859_100257"/>
<accession>A0A1H8EFW7</accession>
<dbReference type="Pfam" id="PF04965">
    <property type="entry name" value="GPW_gp25"/>
    <property type="match status" value="1"/>
</dbReference>
<name>A0A1H8EFW7_9RHOB</name>
<sequence>MAERIDTPQAIREAVQPSLWDRLKDDLHGLGAEAAALRRELGKALGSDRAVEELLASGVRAIQANTALDDQTRRRAHRLIHIVQRQHQLEEGGVIVTSDVLREAVRRDIEMLFNIERLEADYLLTEQQMMTSESPAELLRNYPEVRRSVLNYGVPAFSGRRGSDFDHEALARELKEVLTIFEPRLKRESIRVTVATGEKTGLRILIDALLMLSPVPERLRLSTMVDLDSGRAETRMEER</sequence>
<dbReference type="RefSeq" id="WP_244519087.1">
    <property type="nucleotide sequence ID" value="NZ_CP067127.1"/>
</dbReference>
<dbReference type="EMBL" id="FODE01000002">
    <property type="protein sequence ID" value="SEN18399.1"/>
    <property type="molecule type" value="Genomic_DNA"/>
</dbReference>
<dbReference type="InterPro" id="IPR053176">
    <property type="entry name" value="T6SS_TssE1-like"/>
</dbReference>
<dbReference type="Proteomes" id="UP000199054">
    <property type="component" value="Unassembled WGS sequence"/>
</dbReference>
<evidence type="ECO:0000313" key="2">
    <source>
        <dbReference type="EMBL" id="SEN18399.1"/>
    </source>
</evidence>
<feature type="domain" description="IraD/Gp25-like" evidence="1">
    <location>
        <begin position="101"/>
        <end position="213"/>
    </location>
</feature>
<dbReference type="NCBIfam" id="TIGR03357">
    <property type="entry name" value="VI_zyme"/>
    <property type="match status" value="1"/>
</dbReference>